<name>A0ABV2A3I3_9ACTN</name>
<feature type="compositionally biased region" description="Basic residues" evidence="1">
    <location>
        <begin position="74"/>
        <end position="91"/>
    </location>
</feature>
<sequence length="91" mass="9972">MPEQRRPLFIPCSGFLALALTAALGNPHMLLTPCAPPTQTAAPAPAPADQRETAARRRARGGHDRVRALTRCPRPPKRPLGRIPHPRCHFD</sequence>
<organism evidence="3 4">
    <name type="scientific">Nocardiopsis tropica</name>
    <dbReference type="NCBI Taxonomy" id="109330"/>
    <lineage>
        <taxon>Bacteria</taxon>
        <taxon>Bacillati</taxon>
        <taxon>Actinomycetota</taxon>
        <taxon>Actinomycetes</taxon>
        <taxon>Streptosporangiales</taxon>
        <taxon>Nocardiopsidaceae</taxon>
        <taxon>Nocardiopsis</taxon>
    </lineage>
</organism>
<evidence type="ECO:0000256" key="2">
    <source>
        <dbReference type="SAM" id="SignalP"/>
    </source>
</evidence>
<protein>
    <recommendedName>
        <fullName evidence="5">Secreted protein</fullName>
    </recommendedName>
</protein>
<feature type="chain" id="PRO_5045138994" description="Secreted protein" evidence="2">
    <location>
        <begin position="23"/>
        <end position="91"/>
    </location>
</feature>
<feature type="signal peptide" evidence="2">
    <location>
        <begin position="1"/>
        <end position="22"/>
    </location>
</feature>
<evidence type="ECO:0000313" key="3">
    <source>
        <dbReference type="EMBL" id="MES0837911.1"/>
    </source>
</evidence>
<evidence type="ECO:0000256" key="1">
    <source>
        <dbReference type="SAM" id="MobiDB-lite"/>
    </source>
</evidence>
<dbReference type="EMBL" id="JBEQNB010000022">
    <property type="protein sequence ID" value="MES0837911.1"/>
    <property type="molecule type" value="Genomic_DNA"/>
</dbReference>
<comment type="caution">
    <text evidence="3">The sequence shown here is derived from an EMBL/GenBank/DDBJ whole genome shotgun (WGS) entry which is preliminary data.</text>
</comment>
<evidence type="ECO:0000313" key="4">
    <source>
        <dbReference type="Proteomes" id="UP001432401"/>
    </source>
</evidence>
<keyword evidence="4" id="KW-1185">Reference proteome</keyword>
<keyword evidence="2" id="KW-0732">Signal</keyword>
<gene>
    <name evidence="3" type="ORF">ABUK86_29355</name>
</gene>
<accession>A0ABV2A3I3</accession>
<feature type="region of interest" description="Disordered" evidence="1">
    <location>
        <begin position="35"/>
        <end position="91"/>
    </location>
</feature>
<evidence type="ECO:0008006" key="5">
    <source>
        <dbReference type="Google" id="ProtNLM"/>
    </source>
</evidence>
<feature type="compositionally biased region" description="Basic and acidic residues" evidence="1">
    <location>
        <begin position="49"/>
        <end position="67"/>
    </location>
</feature>
<proteinExistence type="predicted"/>
<dbReference type="RefSeq" id="WP_352986793.1">
    <property type="nucleotide sequence ID" value="NZ_JBEQNA010000007.1"/>
</dbReference>
<dbReference type="Proteomes" id="UP001432401">
    <property type="component" value="Unassembled WGS sequence"/>
</dbReference>
<reference evidence="3 4" key="1">
    <citation type="submission" date="2024-06" db="EMBL/GenBank/DDBJ databases">
        <authorList>
            <person name="Bataeva Y.V."/>
            <person name="Grigorian L.N."/>
            <person name="Solomentsev V.I."/>
        </authorList>
    </citation>
    <scope>NUCLEOTIDE SEQUENCE [LARGE SCALE GENOMIC DNA]</scope>
    <source>
        <strain evidence="4">SCPM-O-B-12605 (RCAM04882)</strain>
    </source>
</reference>